<evidence type="ECO:0000313" key="1">
    <source>
        <dbReference type="EMBL" id="MFD1513398.1"/>
    </source>
</evidence>
<name>A0ABD6AU41_9EURY</name>
<dbReference type="Proteomes" id="UP001597187">
    <property type="component" value="Unassembled WGS sequence"/>
</dbReference>
<protein>
    <recommendedName>
        <fullName evidence="3">Small CPxCG-related zinc finger protein</fullName>
    </recommendedName>
</protein>
<gene>
    <name evidence="1" type="ORF">ACFSBT_08920</name>
</gene>
<dbReference type="Pfam" id="PF24444">
    <property type="entry name" value="DUF7563"/>
    <property type="match status" value="1"/>
</dbReference>
<dbReference type="AlphaFoldDB" id="A0ABD6AU41"/>
<organism evidence="1 2">
    <name type="scientific">Halomarina rubra</name>
    <dbReference type="NCBI Taxonomy" id="2071873"/>
    <lineage>
        <taxon>Archaea</taxon>
        <taxon>Methanobacteriati</taxon>
        <taxon>Methanobacteriota</taxon>
        <taxon>Stenosarchaea group</taxon>
        <taxon>Halobacteria</taxon>
        <taxon>Halobacteriales</taxon>
        <taxon>Natronomonadaceae</taxon>
        <taxon>Halomarina</taxon>
    </lineage>
</organism>
<dbReference type="InterPro" id="IPR055985">
    <property type="entry name" value="DUF7563"/>
</dbReference>
<comment type="caution">
    <text evidence="1">The sequence shown here is derived from an EMBL/GenBank/DDBJ whole genome shotgun (WGS) entry which is preliminary data.</text>
</comment>
<proteinExistence type="predicted"/>
<dbReference type="EMBL" id="JBHUDC010000003">
    <property type="protein sequence ID" value="MFD1513398.1"/>
    <property type="molecule type" value="Genomic_DNA"/>
</dbReference>
<reference evidence="1 2" key="1">
    <citation type="journal article" date="2019" name="Int. J. Syst. Evol. Microbiol.">
        <title>The Global Catalogue of Microorganisms (GCM) 10K type strain sequencing project: providing services to taxonomists for standard genome sequencing and annotation.</title>
        <authorList>
            <consortium name="The Broad Institute Genomics Platform"/>
            <consortium name="The Broad Institute Genome Sequencing Center for Infectious Disease"/>
            <person name="Wu L."/>
            <person name="Ma J."/>
        </authorList>
    </citation>
    <scope>NUCLEOTIDE SEQUENCE [LARGE SCALE GENOMIC DNA]</scope>
    <source>
        <strain evidence="1 2">CGMCC 1.12563</strain>
    </source>
</reference>
<accession>A0ABD6AU41</accession>
<keyword evidence="2" id="KW-1185">Reference proteome</keyword>
<evidence type="ECO:0000313" key="2">
    <source>
        <dbReference type="Proteomes" id="UP001597187"/>
    </source>
</evidence>
<evidence type="ECO:0008006" key="3">
    <source>
        <dbReference type="Google" id="ProtNLM"/>
    </source>
</evidence>
<dbReference type="RefSeq" id="WP_250873351.1">
    <property type="nucleotide sequence ID" value="NZ_JALXFV010000003.1"/>
</dbReference>
<sequence length="51" mass="5457">MAHCDHCDAHVSRRFEIVFANVDGLILACPNCSPNAGIAEASQDRAGTRSE</sequence>